<evidence type="ECO:0000313" key="1">
    <source>
        <dbReference type="EMBL" id="MEV0365105.1"/>
    </source>
</evidence>
<comment type="caution">
    <text evidence="1">The sequence shown here is derived from an EMBL/GenBank/DDBJ whole genome shotgun (WGS) entry which is preliminary data.</text>
</comment>
<dbReference type="Proteomes" id="UP001551658">
    <property type="component" value="Unassembled WGS sequence"/>
</dbReference>
<keyword evidence="2" id="KW-1185">Reference proteome</keyword>
<proteinExistence type="predicted"/>
<gene>
    <name evidence="1" type="ORF">AB0H72_20625</name>
</gene>
<sequence length="205" mass="23042">MQSDSQARTYPPVEYRWDIPAPLDGELNEVAKFAMETVVLEKGMRDKPELAEQYKSRVDYGRFTATEKELEETRDLWEAGGVMLRAVAVNPIIPPSQQFLQEWEVLICSYNTPGLYLYSDEDRENLVPDPSPSYWYRPRVVRSPTSGGEPRIAGTHNFLLTNVGHTYYTGGVNGPNTFDGERPPCDYFAPSPLIQEPPAPLPSGG</sequence>
<dbReference type="RefSeq" id="WP_357981033.1">
    <property type="nucleotide sequence ID" value="NZ_JBFAIH010000012.1"/>
</dbReference>
<name>A0ABV3FBN2_9NOCA</name>
<protein>
    <submittedName>
        <fullName evidence="1">Uncharacterized protein</fullName>
    </submittedName>
</protein>
<dbReference type="EMBL" id="JBFAIH010000012">
    <property type="protein sequence ID" value="MEV0365105.1"/>
    <property type="molecule type" value="Genomic_DNA"/>
</dbReference>
<evidence type="ECO:0000313" key="2">
    <source>
        <dbReference type="Proteomes" id="UP001551658"/>
    </source>
</evidence>
<reference evidence="1 2" key="1">
    <citation type="submission" date="2024-06" db="EMBL/GenBank/DDBJ databases">
        <title>The Natural Products Discovery Center: Release of the First 8490 Sequenced Strains for Exploring Actinobacteria Biosynthetic Diversity.</title>
        <authorList>
            <person name="Kalkreuter E."/>
            <person name="Kautsar S.A."/>
            <person name="Yang D."/>
            <person name="Bader C.D."/>
            <person name="Teijaro C.N."/>
            <person name="Fluegel L."/>
            <person name="Davis C.M."/>
            <person name="Simpson J.R."/>
            <person name="Lauterbach L."/>
            <person name="Steele A.D."/>
            <person name="Gui C."/>
            <person name="Meng S."/>
            <person name="Li G."/>
            <person name="Viehrig K."/>
            <person name="Ye F."/>
            <person name="Su P."/>
            <person name="Kiefer A.F."/>
            <person name="Nichols A."/>
            <person name="Cepeda A.J."/>
            <person name="Yan W."/>
            <person name="Fan B."/>
            <person name="Jiang Y."/>
            <person name="Adhikari A."/>
            <person name="Zheng C.-J."/>
            <person name="Schuster L."/>
            <person name="Cowan T.M."/>
            <person name="Smanski M.J."/>
            <person name="Chevrette M.G."/>
            <person name="De Carvalho L.P.S."/>
            <person name="Shen B."/>
        </authorList>
    </citation>
    <scope>NUCLEOTIDE SEQUENCE [LARGE SCALE GENOMIC DNA]</scope>
    <source>
        <strain evidence="1 2">NPDC050671</strain>
    </source>
</reference>
<organism evidence="1 2">
    <name type="scientific">Nocardia fusca</name>
    <dbReference type="NCBI Taxonomy" id="941183"/>
    <lineage>
        <taxon>Bacteria</taxon>
        <taxon>Bacillati</taxon>
        <taxon>Actinomycetota</taxon>
        <taxon>Actinomycetes</taxon>
        <taxon>Mycobacteriales</taxon>
        <taxon>Nocardiaceae</taxon>
        <taxon>Nocardia</taxon>
    </lineage>
</organism>
<accession>A0ABV3FBN2</accession>